<evidence type="ECO:0000313" key="6">
    <source>
        <dbReference type="EMBL" id="VEI62508.1"/>
    </source>
</evidence>
<gene>
    <name evidence="4 6" type="primary">rsd</name>
    <name evidence="6" type="ORF">NCTC13193_00405</name>
</gene>
<keyword evidence="1 4" id="KW-0963">Cytoplasm</keyword>
<dbReference type="GO" id="GO:0005737">
    <property type="term" value="C:cytoplasm"/>
    <property type="evidence" value="ECO:0007669"/>
    <property type="project" value="UniProtKB-SubCell"/>
</dbReference>
<dbReference type="PIRSF" id="PIRSF016548">
    <property type="entry name" value="Rsd_AlgQ"/>
    <property type="match status" value="1"/>
</dbReference>
<name>A0A0F7HB13_SERFO</name>
<evidence type="ECO:0000256" key="4">
    <source>
        <dbReference type="HAMAP-Rule" id="MF_01181"/>
    </source>
</evidence>
<sequence length="171" mass="19142">MLNRLESLTQRVGGSNELVDQWLQARKQLLVAYCSLVGIKPNKEKHTPLNEKALENFCHNLVDYLSAGHFHIYDKIIKQVEGSASPKMALATKFYPKLQANTEAVMAFHDRYTEVDIDQDVCEELNQALSDIGEALASRFALEDQLIQLAAETWQQGQPGTSNTESLSHPA</sequence>
<comment type="subunit">
    <text evidence="4">Interacts with RpoD.</text>
</comment>
<keyword evidence="3 4" id="KW-0804">Transcription</keyword>
<evidence type="ECO:0000256" key="1">
    <source>
        <dbReference type="ARBA" id="ARBA00022490"/>
    </source>
</evidence>
<dbReference type="Proteomes" id="UP000270487">
    <property type="component" value="Chromosome"/>
</dbReference>
<evidence type="ECO:0000313" key="7">
    <source>
        <dbReference type="Proteomes" id="UP000270487"/>
    </source>
</evidence>
<dbReference type="HAMAP" id="MF_01181">
    <property type="entry name" value="Rsd"/>
    <property type="match status" value="1"/>
</dbReference>
<dbReference type="InterPro" id="IPR007448">
    <property type="entry name" value="Sigma70_reg_Rsd_AlgQ"/>
</dbReference>
<dbReference type="AlphaFoldDB" id="A0A0F7HB13"/>
<dbReference type="EMBL" id="LR134492">
    <property type="protein sequence ID" value="VEI62508.1"/>
    <property type="molecule type" value="Genomic_DNA"/>
</dbReference>
<dbReference type="Pfam" id="PF04353">
    <property type="entry name" value="Rsd_AlgQ"/>
    <property type="match status" value="1"/>
</dbReference>
<evidence type="ECO:0000256" key="3">
    <source>
        <dbReference type="ARBA" id="ARBA00023163"/>
    </source>
</evidence>
<dbReference type="GO" id="GO:0006355">
    <property type="term" value="P:regulation of DNA-templated transcription"/>
    <property type="evidence" value="ECO:0007669"/>
    <property type="project" value="InterPro"/>
</dbReference>
<comment type="subcellular location">
    <subcellularLocation>
        <location evidence="4">Cytoplasm</location>
    </subcellularLocation>
</comment>
<dbReference type="NCBIfam" id="NF008723">
    <property type="entry name" value="PRK11718.1"/>
    <property type="match status" value="1"/>
</dbReference>
<evidence type="ECO:0000256" key="2">
    <source>
        <dbReference type="ARBA" id="ARBA00023015"/>
    </source>
</evidence>
<keyword evidence="2 4" id="KW-0805">Transcription regulation</keyword>
<comment type="function">
    <text evidence="4">Binds RpoD and negatively regulates RpoD-mediated transcription activation by preventing the interaction between the primary sigma factor RpoD with the catalytic core of the RNA polymerase and with promoter DNA. May be involved in replacement of the RNA polymerase sigma subunit from RpoD to RpoS during the transition from exponential growth to the stationary phase.</text>
</comment>
<protein>
    <recommendedName>
        <fullName evidence="4">Regulator of sigma D</fullName>
    </recommendedName>
</protein>
<evidence type="ECO:0000256" key="5">
    <source>
        <dbReference type="RuleBase" id="RU004409"/>
    </source>
</evidence>
<proteinExistence type="inferred from homology"/>
<organism evidence="6 7">
    <name type="scientific">Serratia fonticola</name>
    <dbReference type="NCBI Taxonomy" id="47917"/>
    <lineage>
        <taxon>Bacteria</taxon>
        <taxon>Pseudomonadati</taxon>
        <taxon>Pseudomonadota</taxon>
        <taxon>Gammaproteobacteria</taxon>
        <taxon>Enterobacterales</taxon>
        <taxon>Yersiniaceae</taxon>
        <taxon>Serratia</taxon>
    </lineage>
</organism>
<dbReference type="InterPro" id="IPR038309">
    <property type="entry name" value="Rsd/AlgQ_sf"/>
</dbReference>
<dbReference type="RefSeq" id="WP_024485317.1">
    <property type="nucleotide sequence ID" value="NZ_CAMISF010000021.1"/>
</dbReference>
<comment type="similarity">
    <text evidence="4 5">Belongs to the Rsd/AlgQ family.</text>
</comment>
<reference evidence="6 7" key="1">
    <citation type="submission" date="2018-12" db="EMBL/GenBank/DDBJ databases">
        <authorList>
            <consortium name="Pathogen Informatics"/>
        </authorList>
    </citation>
    <scope>NUCLEOTIDE SEQUENCE [LARGE SCALE GENOMIC DNA]</scope>
    <source>
        <strain evidence="6 7">NCTC13193</strain>
    </source>
</reference>
<dbReference type="InterPro" id="IPR023785">
    <property type="entry name" value="Sigma70_reg_Rsd"/>
</dbReference>
<dbReference type="KEGG" id="sfw:WN53_09955"/>
<dbReference type="STRING" id="47917.AV650_01040"/>
<dbReference type="Gene3D" id="1.20.120.1370">
    <property type="entry name" value="Regulator of RNA polymerase sigma(70) subunit, domain 4"/>
    <property type="match status" value="1"/>
</dbReference>
<accession>A0A0F7HB13</accession>
<dbReference type="GeneID" id="30320486"/>